<keyword evidence="14" id="KW-1208">Phospholipid metabolism</keyword>
<keyword evidence="7 17" id="KW-0547">Nucleotide-binding</keyword>
<feature type="binding site" evidence="17">
    <location>
        <begin position="98"/>
        <end position="99"/>
    </location>
    <ligand>
        <name>ATP</name>
        <dbReference type="ChEBI" id="CHEBI:30616"/>
    </ligand>
</feature>
<feature type="active site" description="Proton acceptor" evidence="15">
    <location>
        <position position="73"/>
    </location>
</feature>
<feature type="binding site" evidence="17">
    <location>
        <position position="20"/>
    </location>
    <ligand>
        <name>ATP</name>
        <dbReference type="ChEBI" id="CHEBI:30616"/>
    </ligand>
</feature>
<reference evidence="20 21" key="1">
    <citation type="submission" date="2018-10" db="EMBL/GenBank/DDBJ databases">
        <title>Draft genome sequence of Bacillus salarius IM0101, isolated from a hypersaline soil in Inner Mongolia, China.</title>
        <authorList>
            <person name="Yamprayoonswat W."/>
            <person name="Boonvisut S."/>
            <person name="Jumpathong W."/>
            <person name="Sittihan S."/>
            <person name="Ruangsuj P."/>
            <person name="Wanthongcharoen S."/>
            <person name="Thongpramul N."/>
            <person name="Pimmason S."/>
            <person name="Yu B."/>
            <person name="Yasawong M."/>
        </authorList>
    </citation>
    <scope>NUCLEOTIDE SEQUENCE [LARGE SCALE GENOMIC DNA]</scope>
    <source>
        <strain evidence="20 21">IM0101</strain>
    </source>
</reference>
<keyword evidence="12 19" id="KW-0472">Membrane</keyword>
<feature type="binding site" evidence="16">
    <location>
        <position position="73"/>
    </location>
    <ligand>
        <name>substrate</name>
    </ligand>
</feature>
<dbReference type="InterPro" id="IPR000829">
    <property type="entry name" value="DAGK"/>
</dbReference>
<evidence type="ECO:0000256" key="11">
    <source>
        <dbReference type="ARBA" id="ARBA00023098"/>
    </source>
</evidence>
<dbReference type="OrthoDB" id="9789934at2"/>
<feature type="binding site" evidence="17">
    <location>
        <position position="80"/>
    </location>
    <ligand>
        <name>ATP</name>
        <dbReference type="ChEBI" id="CHEBI:30616"/>
    </ligand>
</feature>
<sequence>MDLKDRRKKGLGRFFRSFKYASHGLRYVFLEEQNIRLHLLAAVIAIVMAFVFSIPLVHWMILIMVIGGIFALEIVNTALERLVDLISDEYHPLAKLAKDISAASVFVYSIAAIIIGVLLFYHPIISLLFSN</sequence>
<gene>
    <name evidence="20" type="ORF">D7Z54_04845</name>
</gene>
<organism evidence="20 21">
    <name type="scientific">Salibacterium salarium</name>
    <dbReference type="NCBI Taxonomy" id="284579"/>
    <lineage>
        <taxon>Bacteria</taxon>
        <taxon>Bacillati</taxon>
        <taxon>Bacillota</taxon>
        <taxon>Bacilli</taxon>
        <taxon>Bacillales</taxon>
        <taxon>Bacillaceae</taxon>
    </lineage>
</organism>
<keyword evidence="10 19" id="KW-1133">Transmembrane helix</keyword>
<dbReference type="GO" id="GO:0005524">
    <property type="term" value="F:ATP binding"/>
    <property type="evidence" value="ECO:0007669"/>
    <property type="project" value="UniProtKB-KW"/>
</dbReference>
<feature type="transmembrane region" description="Helical" evidence="19">
    <location>
        <begin position="35"/>
        <end position="54"/>
    </location>
</feature>
<keyword evidence="21" id="KW-1185">Reference proteome</keyword>
<evidence type="ECO:0000256" key="7">
    <source>
        <dbReference type="ARBA" id="ARBA00022741"/>
    </source>
</evidence>
<evidence type="ECO:0000313" key="21">
    <source>
        <dbReference type="Proteomes" id="UP000275076"/>
    </source>
</evidence>
<comment type="cofactor">
    <cofactor evidence="18">
        <name>Mg(2+)</name>
        <dbReference type="ChEBI" id="CHEBI:18420"/>
    </cofactor>
    <text evidence="18">Mn(2+), Zn(2+), Cd(2+) and Co(2+) support activity to lesser extents.</text>
</comment>
<dbReference type="Proteomes" id="UP000275076">
    <property type="component" value="Unassembled WGS sequence"/>
</dbReference>
<feature type="transmembrane region" description="Helical" evidence="19">
    <location>
        <begin position="60"/>
        <end position="79"/>
    </location>
</feature>
<comment type="similarity">
    <text evidence="2">Belongs to the bacterial diacylglycerol kinase family.</text>
</comment>
<dbReference type="PANTHER" id="PTHR34299">
    <property type="entry name" value="DIACYLGLYCEROL KINASE"/>
    <property type="match status" value="1"/>
</dbReference>
<evidence type="ECO:0000256" key="8">
    <source>
        <dbReference type="ARBA" id="ARBA00022777"/>
    </source>
</evidence>
<dbReference type="Gene3D" id="1.10.287.3610">
    <property type="match status" value="1"/>
</dbReference>
<keyword evidence="13" id="KW-0594">Phospholipid biosynthesis</keyword>
<keyword evidence="6 19" id="KW-0812">Transmembrane</keyword>
<accession>A0A3R9PND3</accession>
<keyword evidence="5" id="KW-0808">Transferase</keyword>
<evidence type="ECO:0000256" key="19">
    <source>
        <dbReference type="SAM" id="Phobius"/>
    </source>
</evidence>
<feature type="binding site" evidence="17">
    <location>
        <position position="32"/>
    </location>
    <ligand>
        <name>ATP</name>
        <dbReference type="ChEBI" id="CHEBI:30616"/>
    </ligand>
</feature>
<dbReference type="GO" id="GO:0016301">
    <property type="term" value="F:kinase activity"/>
    <property type="evidence" value="ECO:0007669"/>
    <property type="project" value="UniProtKB-KW"/>
</dbReference>
<feature type="binding site" evidence="16">
    <location>
        <position position="13"/>
    </location>
    <ligand>
        <name>substrate</name>
    </ligand>
</feature>
<evidence type="ECO:0000256" key="16">
    <source>
        <dbReference type="PIRSR" id="PIRSR600829-2"/>
    </source>
</evidence>
<evidence type="ECO:0000256" key="3">
    <source>
        <dbReference type="ARBA" id="ARBA00022475"/>
    </source>
</evidence>
<dbReference type="PROSITE" id="PS01069">
    <property type="entry name" value="DAGK_PROKAR"/>
    <property type="match status" value="1"/>
</dbReference>
<protein>
    <submittedName>
        <fullName evidence="20">Diacylglycerol kinase family protein</fullName>
    </submittedName>
</protein>
<keyword evidence="4" id="KW-0444">Lipid biosynthesis</keyword>
<dbReference type="PANTHER" id="PTHR34299:SF1">
    <property type="entry name" value="DIACYLGLYCEROL KINASE"/>
    <property type="match status" value="1"/>
</dbReference>
<evidence type="ECO:0000256" key="9">
    <source>
        <dbReference type="ARBA" id="ARBA00022840"/>
    </source>
</evidence>
<proteinExistence type="inferred from homology"/>
<dbReference type="InterPro" id="IPR036945">
    <property type="entry name" value="DAGK_sf"/>
</dbReference>
<feature type="binding site" evidence="17">
    <location>
        <begin position="89"/>
        <end position="91"/>
    </location>
    <ligand>
        <name>ATP</name>
        <dbReference type="ChEBI" id="CHEBI:30616"/>
    </ligand>
</feature>
<evidence type="ECO:0000256" key="18">
    <source>
        <dbReference type="PIRSR" id="PIRSR600829-4"/>
    </source>
</evidence>
<dbReference type="GO" id="GO:0005886">
    <property type="term" value="C:plasma membrane"/>
    <property type="evidence" value="ECO:0007669"/>
    <property type="project" value="UniProtKB-SubCell"/>
</dbReference>
<evidence type="ECO:0000256" key="13">
    <source>
        <dbReference type="ARBA" id="ARBA00023209"/>
    </source>
</evidence>
<dbReference type="InterPro" id="IPR033717">
    <property type="entry name" value="UDPK"/>
</dbReference>
<comment type="caution">
    <text evidence="20">The sequence shown here is derived from an EMBL/GenBank/DDBJ whole genome shotgun (WGS) entry which is preliminary data.</text>
</comment>
<dbReference type="GO" id="GO:0046872">
    <property type="term" value="F:metal ion binding"/>
    <property type="evidence" value="ECO:0007669"/>
    <property type="project" value="UniProtKB-KW"/>
</dbReference>
<evidence type="ECO:0000256" key="1">
    <source>
        <dbReference type="ARBA" id="ARBA00004651"/>
    </source>
</evidence>
<dbReference type="CDD" id="cd14265">
    <property type="entry name" value="UDPK_IM_like"/>
    <property type="match status" value="1"/>
</dbReference>
<feature type="binding site" evidence="18">
    <location>
        <position position="32"/>
    </location>
    <ligand>
        <name>a divalent metal cation</name>
        <dbReference type="ChEBI" id="CHEBI:60240"/>
    </ligand>
</feature>
<name>A0A3R9PND3_9BACI</name>
<dbReference type="EMBL" id="RBVX01000003">
    <property type="protein sequence ID" value="RSL34670.1"/>
    <property type="molecule type" value="Genomic_DNA"/>
</dbReference>
<evidence type="ECO:0000256" key="14">
    <source>
        <dbReference type="ARBA" id="ARBA00023264"/>
    </source>
</evidence>
<evidence type="ECO:0000256" key="17">
    <source>
        <dbReference type="PIRSR" id="PIRSR600829-3"/>
    </source>
</evidence>
<dbReference type="GO" id="GO:0008654">
    <property type="term" value="P:phospholipid biosynthetic process"/>
    <property type="evidence" value="ECO:0007669"/>
    <property type="project" value="UniProtKB-KW"/>
</dbReference>
<keyword evidence="11" id="KW-0443">Lipid metabolism</keyword>
<evidence type="ECO:0000256" key="4">
    <source>
        <dbReference type="ARBA" id="ARBA00022516"/>
    </source>
</evidence>
<feature type="transmembrane region" description="Helical" evidence="19">
    <location>
        <begin position="100"/>
        <end position="121"/>
    </location>
</feature>
<evidence type="ECO:0000256" key="5">
    <source>
        <dbReference type="ARBA" id="ARBA00022679"/>
    </source>
</evidence>
<keyword evidence="18" id="KW-0460">Magnesium</keyword>
<dbReference type="Pfam" id="PF01219">
    <property type="entry name" value="DAGK_prokar"/>
    <property type="match status" value="1"/>
</dbReference>
<keyword evidence="3" id="KW-1003">Cell membrane</keyword>
<evidence type="ECO:0000256" key="2">
    <source>
        <dbReference type="ARBA" id="ARBA00005967"/>
    </source>
</evidence>
<evidence type="ECO:0000256" key="12">
    <source>
        <dbReference type="ARBA" id="ARBA00023136"/>
    </source>
</evidence>
<feature type="binding site" evidence="18">
    <location>
        <position position="80"/>
    </location>
    <ligand>
        <name>a divalent metal cation</name>
        <dbReference type="ChEBI" id="CHEBI:60240"/>
    </ligand>
</feature>
<evidence type="ECO:0000256" key="10">
    <source>
        <dbReference type="ARBA" id="ARBA00022989"/>
    </source>
</evidence>
<comment type="subcellular location">
    <subcellularLocation>
        <location evidence="1">Cell membrane</location>
        <topology evidence="1">Multi-pass membrane protein</topology>
    </subcellularLocation>
</comment>
<keyword evidence="8 20" id="KW-0418">Kinase</keyword>
<evidence type="ECO:0000256" key="15">
    <source>
        <dbReference type="PIRSR" id="PIRSR600829-1"/>
    </source>
</evidence>
<keyword evidence="9 17" id="KW-0067">ATP-binding</keyword>
<evidence type="ECO:0000256" key="6">
    <source>
        <dbReference type="ARBA" id="ARBA00022692"/>
    </source>
</evidence>
<feature type="binding site" evidence="17">
    <location>
        <position position="13"/>
    </location>
    <ligand>
        <name>ATP</name>
        <dbReference type="ChEBI" id="CHEBI:30616"/>
    </ligand>
</feature>
<keyword evidence="18" id="KW-0479">Metal-binding</keyword>
<evidence type="ECO:0000313" key="20">
    <source>
        <dbReference type="EMBL" id="RSL34670.1"/>
    </source>
</evidence>
<dbReference type="AlphaFoldDB" id="A0A3R9PND3"/>